<dbReference type="AlphaFoldDB" id="A0A7R9DBV4"/>
<gene>
    <name evidence="2" type="ORF">TCEB3V08_LOCUS11108</name>
</gene>
<reference evidence="2" key="1">
    <citation type="submission" date="2020-11" db="EMBL/GenBank/DDBJ databases">
        <authorList>
            <person name="Tran Van P."/>
        </authorList>
    </citation>
    <scope>NUCLEOTIDE SEQUENCE</scope>
</reference>
<organism evidence="2">
    <name type="scientific">Timema cristinae</name>
    <name type="common">Walking stick</name>
    <dbReference type="NCBI Taxonomy" id="61476"/>
    <lineage>
        <taxon>Eukaryota</taxon>
        <taxon>Metazoa</taxon>
        <taxon>Ecdysozoa</taxon>
        <taxon>Arthropoda</taxon>
        <taxon>Hexapoda</taxon>
        <taxon>Insecta</taxon>
        <taxon>Pterygota</taxon>
        <taxon>Neoptera</taxon>
        <taxon>Polyneoptera</taxon>
        <taxon>Phasmatodea</taxon>
        <taxon>Timematodea</taxon>
        <taxon>Timematoidea</taxon>
        <taxon>Timematidae</taxon>
        <taxon>Timema</taxon>
    </lineage>
</organism>
<dbReference type="EMBL" id="OC322446">
    <property type="protein sequence ID" value="CAD7411814.1"/>
    <property type="molecule type" value="Genomic_DNA"/>
</dbReference>
<feature type="region of interest" description="Disordered" evidence="1">
    <location>
        <begin position="32"/>
        <end position="68"/>
    </location>
</feature>
<name>A0A7R9DBV4_TIMCR</name>
<feature type="compositionally biased region" description="Basic and acidic residues" evidence="1">
    <location>
        <begin position="32"/>
        <end position="43"/>
    </location>
</feature>
<protein>
    <submittedName>
        <fullName evidence="2">Uncharacterized protein</fullName>
    </submittedName>
</protein>
<evidence type="ECO:0000313" key="2">
    <source>
        <dbReference type="EMBL" id="CAD7411814.1"/>
    </source>
</evidence>
<proteinExistence type="predicted"/>
<feature type="compositionally biased region" description="Polar residues" evidence="1">
    <location>
        <begin position="47"/>
        <end position="56"/>
    </location>
</feature>
<evidence type="ECO:0000256" key="1">
    <source>
        <dbReference type="SAM" id="MobiDB-lite"/>
    </source>
</evidence>
<accession>A0A7R9DBV4</accession>
<sequence length="187" mass="20848">MILDVPADNVQTHNSLTLLIVQCRICTPKESKNHDISPVETCKEIGNNESPSPISSHNDKRPPSRRFSYTSANNRIANNIRDVPYARLMDHSPTNLLQPKLDSDSKLNNEHNISTLSVPEKEQTPKSSVSDSKLAVNYFTMASAEPQSLIECLYTSRHCLGSSSNKFDQEANFSHATLVVQDEDFSC</sequence>